<reference evidence="2 3" key="1">
    <citation type="journal article" date="2021" name="Nat. Plants">
        <title>The Taxus genome provides insights into paclitaxel biosynthesis.</title>
        <authorList>
            <person name="Xiong X."/>
            <person name="Gou J."/>
            <person name="Liao Q."/>
            <person name="Li Y."/>
            <person name="Zhou Q."/>
            <person name="Bi G."/>
            <person name="Li C."/>
            <person name="Du R."/>
            <person name="Wang X."/>
            <person name="Sun T."/>
            <person name="Guo L."/>
            <person name="Liang H."/>
            <person name="Lu P."/>
            <person name="Wu Y."/>
            <person name="Zhang Z."/>
            <person name="Ro D.K."/>
            <person name="Shang Y."/>
            <person name="Huang S."/>
            <person name="Yan J."/>
        </authorList>
    </citation>
    <scope>NUCLEOTIDE SEQUENCE [LARGE SCALE GENOMIC DNA]</scope>
    <source>
        <strain evidence="2">Ta-2019</strain>
    </source>
</reference>
<comment type="caution">
    <text evidence="2">The sequence shown here is derived from an EMBL/GenBank/DDBJ whole genome shotgun (WGS) entry which is preliminary data.</text>
</comment>
<protein>
    <submittedName>
        <fullName evidence="2">Uncharacterized protein</fullName>
    </submittedName>
</protein>
<feature type="region of interest" description="Disordered" evidence="1">
    <location>
        <begin position="1"/>
        <end position="58"/>
    </location>
</feature>
<accession>A0AA38L7W9</accession>
<organism evidence="2 3">
    <name type="scientific">Taxus chinensis</name>
    <name type="common">Chinese yew</name>
    <name type="synonym">Taxus wallichiana var. chinensis</name>
    <dbReference type="NCBI Taxonomy" id="29808"/>
    <lineage>
        <taxon>Eukaryota</taxon>
        <taxon>Viridiplantae</taxon>
        <taxon>Streptophyta</taxon>
        <taxon>Embryophyta</taxon>
        <taxon>Tracheophyta</taxon>
        <taxon>Spermatophyta</taxon>
        <taxon>Pinopsida</taxon>
        <taxon>Pinidae</taxon>
        <taxon>Conifers II</taxon>
        <taxon>Cupressales</taxon>
        <taxon>Taxaceae</taxon>
        <taxon>Taxus</taxon>
    </lineage>
</organism>
<dbReference type="AlphaFoldDB" id="A0AA38L7W9"/>
<feature type="non-terminal residue" evidence="2">
    <location>
        <position position="58"/>
    </location>
</feature>
<evidence type="ECO:0000256" key="1">
    <source>
        <dbReference type="SAM" id="MobiDB-lite"/>
    </source>
</evidence>
<proteinExistence type="predicted"/>
<keyword evidence="3" id="KW-1185">Reference proteome</keyword>
<dbReference type="EMBL" id="JAHRHJ020000005">
    <property type="protein sequence ID" value="KAH9315198.1"/>
    <property type="molecule type" value="Genomic_DNA"/>
</dbReference>
<dbReference type="Proteomes" id="UP000824469">
    <property type="component" value="Unassembled WGS sequence"/>
</dbReference>
<name>A0AA38L7W9_TAXCH</name>
<feature type="compositionally biased region" description="Basic and acidic residues" evidence="1">
    <location>
        <begin position="48"/>
        <end position="58"/>
    </location>
</feature>
<sequence>MGSWATEGELPPTGSGMPEESPMGRTDNRWGEVGFSLGGGEDDDDSPVDGRIKSVDCS</sequence>
<evidence type="ECO:0000313" key="3">
    <source>
        <dbReference type="Proteomes" id="UP000824469"/>
    </source>
</evidence>
<gene>
    <name evidence="2" type="ORF">KI387_023825</name>
</gene>
<evidence type="ECO:0000313" key="2">
    <source>
        <dbReference type="EMBL" id="KAH9315198.1"/>
    </source>
</evidence>